<evidence type="ECO:0000313" key="1">
    <source>
        <dbReference type="EMBL" id="MCD5309615.1"/>
    </source>
</evidence>
<organism evidence="1 2">
    <name type="scientific">Kineosporia babensis</name>
    <dbReference type="NCBI Taxonomy" id="499548"/>
    <lineage>
        <taxon>Bacteria</taxon>
        <taxon>Bacillati</taxon>
        <taxon>Actinomycetota</taxon>
        <taxon>Actinomycetes</taxon>
        <taxon>Kineosporiales</taxon>
        <taxon>Kineosporiaceae</taxon>
        <taxon>Kineosporia</taxon>
    </lineage>
</organism>
<dbReference type="InterPro" id="IPR036287">
    <property type="entry name" value="Rv1873-like_sf"/>
</dbReference>
<gene>
    <name evidence="1" type="ORF">LR394_01815</name>
</gene>
<dbReference type="Gene3D" id="1.25.40.380">
    <property type="entry name" value="Protein of unknown function DUF1810"/>
    <property type="match status" value="1"/>
</dbReference>
<keyword evidence="2" id="KW-1185">Reference proteome</keyword>
<proteinExistence type="predicted"/>
<sequence>MNDDPFDLARFVEAQDSGGTYARAVAELRAGEKVGHWMWFVFPQVAGLGLSAMSVRYAIDGLPEARAYLAHPVLGPRLQECAGILDGLPRSDADQILGPVDAAKLRSSMTLFAYAAPEREEFRSVLKKYFGGVEDSATTARLGEAFPEE</sequence>
<comment type="caution">
    <text evidence="1">The sequence shown here is derived from an EMBL/GenBank/DDBJ whole genome shotgun (WGS) entry which is preliminary data.</text>
</comment>
<protein>
    <submittedName>
        <fullName evidence="1">DUF1810 domain-containing protein</fullName>
    </submittedName>
</protein>
<evidence type="ECO:0000313" key="2">
    <source>
        <dbReference type="Proteomes" id="UP001138997"/>
    </source>
</evidence>
<dbReference type="PIRSF" id="PIRSF008546">
    <property type="entry name" value="UCP008546"/>
    <property type="match status" value="1"/>
</dbReference>
<accession>A0A9X1N9E7</accession>
<dbReference type="EMBL" id="JAJOMB010000001">
    <property type="protein sequence ID" value="MCD5309615.1"/>
    <property type="molecule type" value="Genomic_DNA"/>
</dbReference>
<dbReference type="Proteomes" id="UP001138997">
    <property type="component" value="Unassembled WGS sequence"/>
</dbReference>
<reference evidence="1" key="1">
    <citation type="submission" date="2021-11" db="EMBL/GenBank/DDBJ databases">
        <title>Streptomyces corallinus and Kineosporia corallina sp. nov., two new coral-derived marine actinobacteria.</title>
        <authorList>
            <person name="Buangrab K."/>
            <person name="Sutthacheep M."/>
            <person name="Yeemin T."/>
            <person name="Harunari E."/>
            <person name="Igarashi Y."/>
            <person name="Sripreechasak P."/>
            <person name="Kanchanasin P."/>
            <person name="Tanasupawat S."/>
            <person name="Phongsopitanun W."/>
        </authorList>
    </citation>
    <scope>NUCLEOTIDE SEQUENCE</scope>
    <source>
        <strain evidence="1">JCM 31032</strain>
    </source>
</reference>
<dbReference type="Pfam" id="PF08837">
    <property type="entry name" value="DUF1810"/>
    <property type="match status" value="1"/>
</dbReference>
<dbReference type="RefSeq" id="WP_231438538.1">
    <property type="nucleotide sequence ID" value="NZ_JAJOMB010000001.1"/>
</dbReference>
<dbReference type="AlphaFoldDB" id="A0A9X1N9E7"/>
<dbReference type="InterPro" id="IPR014937">
    <property type="entry name" value="DUF1810"/>
</dbReference>
<dbReference type="SUPFAM" id="SSF140736">
    <property type="entry name" value="Rv1873-like"/>
    <property type="match status" value="1"/>
</dbReference>
<name>A0A9X1N9E7_9ACTN</name>